<evidence type="ECO:0000256" key="5">
    <source>
        <dbReference type="ARBA" id="ARBA00023136"/>
    </source>
</evidence>
<feature type="transmembrane region" description="Helical" evidence="6">
    <location>
        <begin position="184"/>
        <end position="211"/>
    </location>
</feature>
<keyword evidence="3 6" id="KW-0812">Transmembrane</keyword>
<accession>A0A7H0EYL0</accession>
<feature type="transmembrane region" description="Helical" evidence="6">
    <location>
        <begin position="23"/>
        <end position="44"/>
    </location>
</feature>
<proteinExistence type="inferred from homology"/>
<comment type="similarity">
    <text evidence="2">Belongs to the DsbD family.</text>
</comment>
<organism evidence="8 9">
    <name type="scientific">Cylindrospermopsis curvispora GIHE-G1</name>
    <dbReference type="NCBI Taxonomy" id="2666332"/>
    <lineage>
        <taxon>Bacteria</taxon>
        <taxon>Bacillati</taxon>
        <taxon>Cyanobacteriota</taxon>
        <taxon>Cyanophyceae</taxon>
        <taxon>Nostocales</taxon>
        <taxon>Aphanizomenonaceae</taxon>
        <taxon>Cylindrospermopsis</taxon>
    </lineage>
</organism>
<feature type="transmembrane region" description="Helical" evidence="6">
    <location>
        <begin position="72"/>
        <end position="97"/>
    </location>
</feature>
<dbReference type="PANTHER" id="PTHR31272">
    <property type="entry name" value="CYTOCHROME C-TYPE BIOGENESIS PROTEIN HI_1454-RELATED"/>
    <property type="match status" value="1"/>
</dbReference>
<dbReference type="GO" id="GO:0017004">
    <property type="term" value="P:cytochrome complex assembly"/>
    <property type="evidence" value="ECO:0007669"/>
    <property type="project" value="InterPro"/>
</dbReference>
<dbReference type="AlphaFoldDB" id="A0A7H0EYL0"/>
<feature type="domain" description="Cytochrome C biogenesis protein transmembrane" evidence="7">
    <location>
        <begin position="74"/>
        <end position="242"/>
    </location>
</feature>
<gene>
    <name evidence="8" type="ORF">IAR63_13515</name>
</gene>
<dbReference type="RefSeq" id="WP_187705621.1">
    <property type="nucleotide sequence ID" value="NZ_CP060822.1"/>
</dbReference>
<dbReference type="Pfam" id="PF02683">
    <property type="entry name" value="DsbD_TM"/>
    <property type="match status" value="1"/>
</dbReference>
<dbReference type="EMBL" id="CP060822">
    <property type="protein sequence ID" value="QNP28876.1"/>
    <property type="molecule type" value="Genomic_DNA"/>
</dbReference>
<keyword evidence="9" id="KW-1185">Reference proteome</keyword>
<sequence length="283" mass="30549">MSEIEKVPGEKKPIYSIKISRKMLLYIALGLVALIIVITLGTVISQPLERLISVVENLYEKWFEKQNTANPLVLLPLAFIGGLLASISPCILALLPVNLSYIGTLKITSRWDAFSQSGLFVLGSVTILSLFGLVSSFAGMVIIEYRGYINIVVGLIMSIMGLWLIGVIKIYLPQIDLKLPNSGPYSVGLTFALVSSPCASPVLFAVLAAAAATGSQVLGTLTMVSYALGYTILIFLASLFTGLVKQSRNLLQHSETIIQLGSVALMLTGIYYLYTGTVWFFGG</sequence>
<reference evidence="8 9" key="1">
    <citation type="submission" date="2020-08" db="EMBL/GenBank/DDBJ databases">
        <title>Complete genome sequence of Raphidiopsis curvispora isolated from drinking water reservoir in South Korea.</title>
        <authorList>
            <person name="Jeong J."/>
        </authorList>
    </citation>
    <scope>NUCLEOTIDE SEQUENCE [LARGE SCALE GENOMIC DNA]</scope>
    <source>
        <strain evidence="8 9">GIHE-G1</strain>
    </source>
</reference>
<evidence type="ECO:0000259" key="7">
    <source>
        <dbReference type="Pfam" id="PF02683"/>
    </source>
</evidence>
<dbReference type="KEGG" id="ccur:IAR63_13515"/>
<dbReference type="InterPro" id="IPR003834">
    <property type="entry name" value="Cyt_c_assmbl_TM_dom"/>
</dbReference>
<protein>
    <submittedName>
        <fullName evidence="8">Sulfite exporter TauE/SafE family protein</fullName>
    </submittedName>
</protein>
<evidence type="ECO:0000256" key="6">
    <source>
        <dbReference type="SAM" id="Phobius"/>
    </source>
</evidence>
<dbReference type="InterPro" id="IPR051790">
    <property type="entry name" value="Cytochrome_c-biogenesis_DsbD"/>
</dbReference>
<evidence type="ECO:0000313" key="9">
    <source>
        <dbReference type="Proteomes" id="UP000516013"/>
    </source>
</evidence>
<evidence type="ECO:0000256" key="3">
    <source>
        <dbReference type="ARBA" id="ARBA00022692"/>
    </source>
</evidence>
<comment type="subcellular location">
    <subcellularLocation>
        <location evidence="1">Membrane</location>
        <topology evidence="1">Multi-pass membrane protein</topology>
    </subcellularLocation>
</comment>
<evidence type="ECO:0000313" key="8">
    <source>
        <dbReference type="EMBL" id="QNP28876.1"/>
    </source>
</evidence>
<evidence type="ECO:0000256" key="2">
    <source>
        <dbReference type="ARBA" id="ARBA00006143"/>
    </source>
</evidence>
<keyword evidence="4 6" id="KW-1133">Transmembrane helix</keyword>
<feature type="transmembrane region" description="Helical" evidence="6">
    <location>
        <begin position="256"/>
        <end position="274"/>
    </location>
</feature>
<dbReference type="Proteomes" id="UP000516013">
    <property type="component" value="Chromosome"/>
</dbReference>
<evidence type="ECO:0000256" key="4">
    <source>
        <dbReference type="ARBA" id="ARBA00022989"/>
    </source>
</evidence>
<dbReference type="GO" id="GO:0016020">
    <property type="term" value="C:membrane"/>
    <property type="evidence" value="ECO:0007669"/>
    <property type="project" value="UniProtKB-SubCell"/>
</dbReference>
<evidence type="ECO:0000256" key="1">
    <source>
        <dbReference type="ARBA" id="ARBA00004141"/>
    </source>
</evidence>
<keyword evidence="5 6" id="KW-0472">Membrane</keyword>
<dbReference type="PANTHER" id="PTHR31272:SF6">
    <property type="entry name" value="CYTOCHROME C-TYPE BIOGENESIS CCDA-LIKE CHLOROPLASTIC PROTEIN"/>
    <property type="match status" value="1"/>
</dbReference>
<feature type="transmembrane region" description="Helical" evidence="6">
    <location>
        <begin position="223"/>
        <end position="244"/>
    </location>
</feature>
<feature type="transmembrane region" description="Helical" evidence="6">
    <location>
        <begin position="118"/>
        <end position="142"/>
    </location>
</feature>
<feature type="transmembrane region" description="Helical" evidence="6">
    <location>
        <begin position="148"/>
        <end position="172"/>
    </location>
</feature>
<name>A0A7H0EYL0_9CYAN</name>